<reference evidence="1" key="1">
    <citation type="submission" date="2022-08" db="EMBL/GenBank/DDBJ databases">
        <authorList>
            <person name="Gutierrez-Valencia J."/>
        </authorList>
    </citation>
    <scope>NUCLEOTIDE SEQUENCE</scope>
</reference>
<evidence type="ECO:0000313" key="1">
    <source>
        <dbReference type="EMBL" id="CAI0420660.1"/>
    </source>
</evidence>
<evidence type="ECO:0000313" key="2">
    <source>
        <dbReference type="Proteomes" id="UP001154282"/>
    </source>
</evidence>
<gene>
    <name evidence="1" type="ORF">LITE_LOCUS18450</name>
</gene>
<organism evidence="1 2">
    <name type="scientific">Linum tenue</name>
    <dbReference type="NCBI Taxonomy" id="586396"/>
    <lineage>
        <taxon>Eukaryota</taxon>
        <taxon>Viridiplantae</taxon>
        <taxon>Streptophyta</taxon>
        <taxon>Embryophyta</taxon>
        <taxon>Tracheophyta</taxon>
        <taxon>Spermatophyta</taxon>
        <taxon>Magnoliopsida</taxon>
        <taxon>eudicotyledons</taxon>
        <taxon>Gunneridae</taxon>
        <taxon>Pentapetalae</taxon>
        <taxon>rosids</taxon>
        <taxon>fabids</taxon>
        <taxon>Malpighiales</taxon>
        <taxon>Linaceae</taxon>
        <taxon>Linum</taxon>
    </lineage>
</organism>
<dbReference type="EMBL" id="CAMGYJ010000005">
    <property type="protein sequence ID" value="CAI0420660.1"/>
    <property type="molecule type" value="Genomic_DNA"/>
</dbReference>
<name>A0AAV0KGP9_9ROSI</name>
<comment type="caution">
    <text evidence="1">The sequence shown here is derived from an EMBL/GenBank/DDBJ whole genome shotgun (WGS) entry which is preliminary data.</text>
</comment>
<accession>A0AAV0KGP9</accession>
<proteinExistence type="predicted"/>
<sequence length="73" mass="8112">MYQMSPDPPLPEELPSSCREILIGYSSEMMKLADLLFQLFVRSSGFGKKSFERAGLCSRIARRVPLLSSLSAA</sequence>
<dbReference type="AlphaFoldDB" id="A0AAV0KGP9"/>
<protein>
    <submittedName>
        <fullName evidence="1">Uncharacterized protein</fullName>
    </submittedName>
</protein>
<keyword evidence="2" id="KW-1185">Reference proteome</keyword>
<dbReference type="Proteomes" id="UP001154282">
    <property type="component" value="Unassembled WGS sequence"/>
</dbReference>